<dbReference type="GO" id="GO:0004788">
    <property type="term" value="F:thiamine diphosphokinase activity"/>
    <property type="evidence" value="ECO:0007669"/>
    <property type="project" value="InterPro"/>
</dbReference>
<evidence type="ECO:0000313" key="7">
    <source>
        <dbReference type="EMBL" id="ABO35334.1"/>
    </source>
</evidence>
<dbReference type="InterPro" id="IPR027510">
    <property type="entry name" value="HMPDK_MptE"/>
</dbReference>
<dbReference type="GO" id="GO:0005524">
    <property type="term" value="F:ATP binding"/>
    <property type="evidence" value="ECO:0007669"/>
    <property type="project" value="UniProtKB-UniRule"/>
</dbReference>
<evidence type="ECO:0000256" key="5">
    <source>
        <dbReference type="HAMAP-Rule" id="MF_02131"/>
    </source>
</evidence>
<comment type="cofactor">
    <cofactor evidence="5">
        <name>Mg(2+)</name>
        <dbReference type="ChEBI" id="CHEBI:18420"/>
    </cofactor>
</comment>
<dbReference type="STRING" id="402880.MmarC5_1028"/>
<comment type="catalytic activity">
    <reaction evidence="5">
        <text>6-hydroxymethyl-7,8-dihydropterin + ATP = (7,8-dihydropterin-6-yl)methyl diphosphate + AMP + H(+)</text>
        <dbReference type="Rhea" id="RHEA:11412"/>
        <dbReference type="ChEBI" id="CHEBI:15378"/>
        <dbReference type="ChEBI" id="CHEBI:30616"/>
        <dbReference type="ChEBI" id="CHEBI:44841"/>
        <dbReference type="ChEBI" id="CHEBI:72950"/>
        <dbReference type="ChEBI" id="CHEBI:456215"/>
        <dbReference type="EC" id="2.7.6.3"/>
    </reaction>
</comment>
<dbReference type="AlphaFoldDB" id="A4FYQ0"/>
<accession>A4FYQ0</accession>
<dbReference type="KEGG" id="mmq:MmarC5_1028"/>
<dbReference type="Gene3D" id="3.40.50.10240">
    <property type="entry name" value="Thiamin pyrophosphokinase, catalytic domain"/>
    <property type="match status" value="1"/>
</dbReference>
<organism evidence="7 8">
    <name type="scientific">Methanococcus maripaludis (strain C5 / ATCC BAA-1333)</name>
    <dbReference type="NCBI Taxonomy" id="402880"/>
    <lineage>
        <taxon>Archaea</taxon>
        <taxon>Methanobacteriati</taxon>
        <taxon>Methanobacteriota</taxon>
        <taxon>Methanomada group</taxon>
        <taxon>Methanococci</taxon>
        <taxon>Methanococcales</taxon>
        <taxon>Methanococcaceae</taxon>
        <taxon>Methanococcus</taxon>
    </lineage>
</organism>
<sequence>MDLKTWGSFYEKILDDFGYGSAEDLKSAELLEEIIEKFKNNVNLSEISKKIFGKEVYVFGAGPSLKKHVLNLKENMNQDITIIAADGATKALLEENIVPDIIVSDLDGDINSILKSNDLGSIVVAHAHGDNIDKLEKYIELLKNIVGSTQFPKKFDFLINYGGFTDGDRCCFLAEEFGAKKIILCGMDFGIYVTKYSRPNIENDVELADEVKVKKLKYAEMFVNWLIENGNSPVEFMA</sequence>
<gene>
    <name evidence="5" type="primary">mptE</name>
    <name evidence="7" type="ordered locus">MmarC5_1028</name>
</gene>
<dbReference type="PANTHER" id="PTHR39648">
    <property type="entry name" value="6-HYDROXYMETHYL-7,8-DIHYDROPTERIN PYROPHOSPHOKINASE"/>
    <property type="match status" value="1"/>
</dbReference>
<keyword evidence="1 5" id="KW-0808">Transferase</keyword>
<dbReference type="Pfam" id="PF01973">
    <property type="entry name" value="MptE-like"/>
    <property type="match status" value="1"/>
</dbReference>
<dbReference type="Proteomes" id="UP000000253">
    <property type="component" value="Chromosome"/>
</dbReference>
<dbReference type="GO" id="GO:2001118">
    <property type="term" value="P:tetrahydromethanopterin biosynthetic process"/>
    <property type="evidence" value="ECO:0007669"/>
    <property type="project" value="UniProtKB-UniRule"/>
</dbReference>
<dbReference type="HOGENOM" id="CLU_093043_0_0_2"/>
<dbReference type="SUPFAM" id="SSF63999">
    <property type="entry name" value="Thiamin pyrophosphokinase, catalytic domain"/>
    <property type="match status" value="1"/>
</dbReference>
<keyword evidence="2 5" id="KW-0547">Nucleotide-binding</keyword>
<dbReference type="eggNOG" id="arCOG04303">
    <property type="taxonomic scope" value="Archaea"/>
</dbReference>
<dbReference type="GO" id="GO:0000287">
    <property type="term" value="F:magnesium ion binding"/>
    <property type="evidence" value="ECO:0007669"/>
    <property type="project" value="UniProtKB-UniRule"/>
</dbReference>
<keyword evidence="4 5" id="KW-0067">ATP-binding</keyword>
<keyword evidence="3 5" id="KW-0418">Kinase</keyword>
<dbReference type="RefSeq" id="WP_011868787.1">
    <property type="nucleotide sequence ID" value="NC_009135.1"/>
</dbReference>
<evidence type="ECO:0000256" key="2">
    <source>
        <dbReference type="ARBA" id="ARBA00022741"/>
    </source>
</evidence>
<proteinExistence type="inferred from homology"/>
<name>A4FYQ0_METM5</name>
<evidence type="ECO:0000256" key="3">
    <source>
        <dbReference type="ARBA" id="ARBA00022777"/>
    </source>
</evidence>
<evidence type="ECO:0000313" key="8">
    <source>
        <dbReference type="Proteomes" id="UP000000253"/>
    </source>
</evidence>
<feature type="domain" description="6-hydroxymethylpterin diphosphokinase MptE-like" evidence="6">
    <location>
        <begin position="34"/>
        <end position="191"/>
    </location>
</feature>
<comment type="function">
    <text evidence="5">Catalyzes the transfer of diphosphate from ATP to 6-hydroxymethyl-7,8-dihydropterin (6-HMD), leading to 6-hydroxymethyl-7,8-dihydropterin diphosphate (6-HMDP).</text>
</comment>
<dbReference type="HAMAP" id="MF_02131">
    <property type="entry name" value="HMPDK_arch"/>
    <property type="match status" value="1"/>
</dbReference>
<dbReference type="GO" id="GO:0016301">
    <property type="term" value="F:kinase activity"/>
    <property type="evidence" value="ECO:0007669"/>
    <property type="project" value="UniProtKB-KW"/>
</dbReference>
<dbReference type="GO" id="GO:0003848">
    <property type="term" value="F:2-amino-4-hydroxy-6-hydroxymethyldihydropteridine diphosphokinase activity"/>
    <property type="evidence" value="ECO:0007669"/>
    <property type="project" value="UniProtKB-UniRule"/>
</dbReference>
<dbReference type="InterPro" id="IPR036759">
    <property type="entry name" value="TPK_catalytic_sf"/>
</dbReference>
<keyword evidence="5" id="KW-0460">Magnesium</keyword>
<dbReference type="EC" id="2.7.6.3" evidence="5"/>
<evidence type="ECO:0000256" key="1">
    <source>
        <dbReference type="ARBA" id="ARBA00022679"/>
    </source>
</evidence>
<dbReference type="UniPathway" id="UPA00065"/>
<dbReference type="EMBL" id="CP000609">
    <property type="protein sequence ID" value="ABO35334.1"/>
    <property type="molecule type" value="Genomic_DNA"/>
</dbReference>
<comment type="similarity">
    <text evidence="5">Belongs to the archaeal 6-HMPDK family.</text>
</comment>
<dbReference type="OrthoDB" id="34207at2157"/>
<dbReference type="PANTHER" id="PTHR39648:SF1">
    <property type="entry name" value="6-HYDROXYMETHYL-7,8-DIHYDROPTERIN PYROPHOSPHOKINASE"/>
    <property type="match status" value="1"/>
</dbReference>
<protein>
    <recommendedName>
        <fullName evidence="5">6-hydroxymethyl-7,8-dihydropterin pyrophosphokinase</fullName>
        <shortName evidence="5">HPPK</shortName>
        <ecNumber evidence="5">2.7.6.3</ecNumber>
    </recommendedName>
    <alternativeName>
        <fullName evidence="5">2-amino-4-hydroxy-6-hydroxymethyldihydropteridine pyrophosphokinase</fullName>
    </alternativeName>
    <alternativeName>
        <fullName evidence="5">6-hydroxymethyl-7,8-dihydropterin diphosphokinase</fullName>
        <shortName evidence="5">6-HMPDK</shortName>
    </alternativeName>
    <alternativeName>
        <fullName evidence="5">7,8-dihydro-6-hydroxymethylpterin diphosphokinase</fullName>
    </alternativeName>
    <alternativeName>
        <fullName evidence="5">7,8-dihydro-6-hydroxymethylpterin pyrophosphokinase</fullName>
        <shortName evidence="5">PPPK</shortName>
    </alternativeName>
</protein>
<dbReference type="GeneID" id="4928551"/>
<dbReference type="InterPro" id="IPR002826">
    <property type="entry name" value="MptE-like"/>
</dbReference>
<evidence type="ECO:0000256" key="4">
    <source>
        <dbReference type="ARBA" id="ARBA00022840"/>
    </source>
</evidence>
<reference evidence="7 8" key="1">
    <citation type="submission" date="2007-03" db="EMBL/GenBank/DDBJ databases">
        <title>Complete sequence of chromosome of Methanococcus maripaludis C5.</title>
        <authorList>
            <consortium name="US DOE Joint Genome Institute"/>
            <person name="Copeland A."/>
            <person name="Lucas S."/>
            <person name="Lapidus A."/>
            <person name="Barry K."/>
            <person name="Glavina del Rio T."/>
            <person name="Dalin E."/>
            <person name="Tice H."/>
            <person name="Pitluck S."/>
            <person name="Chertkov O."/>
            <person name="Brettin T."/>
            <person name="Bruce D."/>
            <person name="Han C."/>
            <person name="Detter J.C."/>
            <person name="Schmutz J."/>
            <person name="Larimer F."/>
            <person name="Land M."/>
            <person name="Hauser L."/>
            <person name="Kyrpides N."/>
            <person name="Mikhailova N."/>
            <person name="Sieprawska-Lupa M."/>
            <person name="Whitman W.B."/>
            <person name="Richardson P."/>
        </authorList>
    </citation>
    <scope>NUCLEOTIDE SEQUENCE [LARGE SCALE GENOMIC DNA]</scope>
    <source>
        <strain evidence="8">C5 / ATCC BAA-1333</strain>
    </source>
</reference>
<evidence type="ECO:0000259" key="6">
    <source>
        <dbReference type="Pfam" id="PF01973"/>
    </source>
</evidence>
<dbReference type="GO" id="GO:0009229">
    <property type="term" value="P:thiamine diphosphate biosynthetic process"/>
    <property type="evidence" value="ECO:0007669"/>
    <property type="project" value="InterPro"/>
</dbReference>
<comment type="pathway">
    <text evidence="5">Cofactor biosynthesis; 5,6,7,8-tetrahydromethanopterin biosynthesis.</text>
</comment>